<evidence type="ECO:0000256" key="1">
    <source>
        <dbReference type="ARBA" id="ARBA00022723"/>
    </source>
</evidence>
<dbReference type="SMART" id="SM00257">
    <property type="entry name" value="LysM"/>
    <property type="match status" value="3"/>
</dbReference>
<dbReference type="PANTHER" id="PTHR10587:SF133">
    <property type="entry name" value="CHITIN DEACETYLASE 1-RELATED"/>
    <property type="match status" value="1"/>
</dbReference>
<organism evidence="7 8">
    <name type="scientific">Blastococcus saxobsidens (strain DD2)</name>
    <dbReference type="NCBI Taxonomy" id="1146883"/>
    <lineage>
        <taxon>Bacteria</taxon>
        <taxon>Bacillati</taxon>
        <taxon>Actinomycetota</taxon>
        <taxon>Actinomycetes</taxon>
        <taxon>Geodermatophilales</taxon>
        <taxon>Geodermatophilaceae</taxon>
        <taxon>Blastococcus</taxon>
    </lineage>
</organism>
<proteinExistence type="predicted"/>
<keyword evidence="8" id="KW-1185">Reference proteome</keyword>
<gene>
    <name evidence="7" type="ordered locus">BLASA_3333</name>
</gene>
<evidence type="ECO:0000256" key="2">
    <source>
        <dbReference type="ARBA" id="ARBA00022801"/>
    </source>
</evidence>
<dbReference type="GO" id="GO:0046872">
    <property type="term" value="F:metal ion binding"/>
    <property type="evidence" value="ECO:0007669"/>
    <property type="project" value="UniProtKB-KW"/>
</dbReference>
<reference evidence="8" key="2">
    <citation type="submission" date="2012-02" db="EMBL/GenBank/DDBJ databases">
        <title>Complete genome sequence of Blastococcus saxobsidens strain DD2.</title>
        <authorList>
            <person name="Genoscope."/>
        </authorList>
    </citation>
    <scope>NUCLEOTIDE SEQUENCE [LARGE SCALE GENOMIC DNA]</scope>
    <source>
        <strain evidence="8">DD2</strain>
    </source>
</reference>
<dbReference type="PROSITE" id="PS51677">
    <property type="entry name" value="NODB"/>
    <property type="match status" value="1"/>
</dbReference>
<dbReference type="GO" id="GO:0016810">
    <property type="term" value="F:hydrolase activity, acting on carbon-nitrogen (but not peptide) bonds"/>
    <property type="evidence" value="ECO:0007669"/>
    <property type="project" value="InterPro"/>
</dbReference>
<keyword evidence="2" id="KW-0378">Hydrolase</keyword>
<feature type="region of interest" description="Disordered" evidence="3">
    <location>
        <begin position="358"/>
        <end position="390"/>
    </location>
</feature>
<keyword evidence="4" id="KW-0732">Signal</keyword>
<dbReference type="eggNOG" id="COG0726">
    <property type="taxonomic scope" value="Bacteria"/>
</dbReference>
<dbReference type="SUPFAM" id="SSF88713">
    <property type="entry name" value="Glycoside hydrolase/deacetylase"/>
    <property type="match status" value="1"/>
</dbReference>
<dbReference type="InterPro" id="IPR050248">
    <property type="entry name" value="Polysacc_deacetylase_ArnD"/>
</dbReference>
<dbReference type="InterPro" id="IPR002509">
    <property type="entry name" value="NODB_dom"/>
</dbReference>
<feature type="region of interest" description="Disordered" evidence="3">
    <location>
        <begin position="289"/>
        <end position="324"/>
    </location>
</feature>
<dbReference type="GO" id="GO:0016020">
    <property type="term" value="C:membrane"/>
    <property type="evidence" value="ECO:0007669"/>
    <property type="project" value="TreeGrafter"/>
</dbReference>
<dbReference type="SUPFAM" id="SSF54106">
    <property type="entry name" value="LysM domain"/>
    <property type="match status" value="3"/>
</dbReference>
<feature type="compositionally biased region" description="Gly residues" evidence="3">
    <location>
        <begin position="296"/>
        <end position="306"/>
    </location>
</feature>
<evidence type="ECO:0000313" key="7">
    <source>
        <dbReference type="EMBL" id="CCG04201.1"/>
    </source>
</evidence>
<keyword evidence="1" id="KW-0479">Metal-binding</keyword>
<dbReference type="Gene3D" id="3.20.20.370">
    <property type="entry name" value="Glycoside hydrolase/deacetylase"/>
    <property type="match status" value="1"/>
</dbReference>
<dbReference type="Pfam" id="PF01522">
    <property type="entry name" value="Polysacc_deac_1"/>
    <property type="match status" value="1"/>
</dbReference>
<feature type="domain" description="LysM" evidence="6">
    <location>
        <begin position="385"/>
        <end position="432"/>
    </location>
</feature>
<dbReference type="EMBL" id="FO117623">
    <property type="protein sequence ID" value="CCG04201.1"/>
    <property type="molecule type" value="Genomic_DNA"/>
</dbReference>
<dbReference type="PROSITE" id="PS51782">
    <property type="entry name" value="LYSM"/>
    <property type="match status" value="3"/>
</dbReference>
<evidence type="ECO:0000259" key="5">
    <source>
        <dbReference type="PROSITE" id="PS51677"/>
    </source>
</evidence>
<evidence type="ECO:0000313" key="8">
    <source>
        <dbReference type="Proteomes" id="UP000007517"/>
    </source>
</evidence>
<dbReference type="STRING" id="1146883.BLASA_3333"/>
<dbReference type="Proteomes" id="UP000007517">
    <property type="component" value="Chromosome"/>
</dbReference>
<accession>H6RS07</accession>
<feature type="domain" description="NodB homology" evidence="5">
    <location>
        <begin position="44"/>
        <end position="231"/>
    </location>
</feature>
<evidence type="ECO:0000259" key="6">
    <source>
        <dbReference type="PROSITE" id="PS51782"/>
    </source>
</evidence>
<dbReference type="eggNOG" id="COG1388">
    <property type="taxonomic scope" value="Bacteria"/>
</dbReference>
<reference evidence="7 8" key="1">
    <citation type="journal article" date="2012" name="J. Bacteriol.">
        <title>Genome Sequence of Blastococcus saxobsidens DD2, a Stone-Inhabiting Bacterium.</title>
        <authorList>
            <person name="Chouaia B."/>
            <person name="Crotti E."/>
            <person name="Brusetti L."/>
            <person name="Daffonchio D."/>
            <person name="Essoussi I."/>
            <person name="Nouioui I."/>
            <person name="Sbissi I."/>
            <person name="Ghodhbane-Gtari F."/>
            <person name="Gtari M."/>
            <person name="Vacherie B."/>
            <person name="Barbe V."/>
            <person name="Medigue C."/>
            <person name="Gury J."/>
            <person name="Pujic P."/>
            <person name="Normand P."/>
        </authorList>
    </citation>
    <scope>NUCLEOTIDE SEQUENCE [LARGE SCALE GENOMIC DNA]</scope>
    <source>
        <strain evidence="7 8">DD2</strain>
    </source>
</reference>
<dbReference type="CDD" id="cd00118">
    <property type="entry name" value="LysM"/>
    <property type="match status" value="3"/>
</dbReference>
<dbReference type="InterPro" id="IPR036779">
    <property type="entry name" value="LysM_dom_sf"/>
</dbReference>
<dbReference type="GO" id="GO:0005975">
    <property type="term" value="P:carbohydrate metabolic process"/>
    <property type="evidence" value="ECO:0007669"/>
    <property type="project" value="InterPro"/>
</dbReference>
<feature type="domain" description="LysM" evidence="6">
    <location>
        <begin position="247"/>
        <end position="294"/>
    </location>
</feature>
<dbReference type="AlphaFoldDB" id="H6RS07"/>
<protein>
    <submittedName>
        <fullName evidence="7">Putative Polysaccharide deacetylase</fullName>
    </submittedName>
</protein>
<dbReference type="PANTHER" id="PTHR10587">
    <property type="entry name" value="GLYCOSYL TRANSFERASE-RELATED"/>
    <property type="match status" value="1"/>
</dbReference>
<dbReference type="KEGG" id="bsd:BLASA_3333"/>
<dbReference type="InterPro" id="IPR011330">
    <property type="entry name" value="Glyco_hydro/deAcase_b/a-brl"/>
</dbReference>
<feature type="compositionally biased region" description="Gly residues" evidence="3">
    <location>
        <begin position="365"/>
        <end position="384"/>
    </location>
</feature>
<dbReference type="Pfam" id="PF01476">
    <property type="entry name" value="LysM"/>
    <property type="match status" value="3"/>
</dbReference>
<dbReference type="CDD" id="cd10917">
    <property type="entry name" value="CE4_NodB_like_6s_7s"/>
    <property type="match status" value="1"/>
</dbReference>
<evidence type="ECO:0000256" key="3">
    <source>
        <dbReference type="SAM" id="MobiDB-lite"/>
    </source>
</evidence>
<name>H6RS07_BLASD</name>
<feature type="domain" description="LysM" evidence="6">
    <location>
        <begin position="316"/>
        <end position="363"/>
    </location>
</feature>
<sequence length="435" mass="45182">MAVLVAAVLVLCTGQALAGPAAGAAGCPAPVRAVLDTTPATVDRTVALTFDDGPLPQNTPDVLDALRSRGVQATFFVRGDHASRYPDLMRRILAEGHAIGNHTWSHPSLDRLSPADRVAEIERTTRAIVDATGTRPCFFRGPFGVHHSESIAGLAWDRGMTVVDWSLDTRDWSTPSAWSPSFQQQIVDRATSPGSAHPIVLMHDGGGYRQNTVAALDEVISYYASRGYTFTDPLGRAMPAGDGGSGSTYVVRPGDTLGSIASRHGASWREIYAANRATIGPNPNLIQVGQRLTIPGSGGGSGGGPRSGADDGRSGSTYVVRPGDTLGSIASRHGASWREIYAANRATIGPNPNLIQVGQRLTIPGSGGGSGGGPRSGADDGGSGSTYVVRPGDTLGSIASRHGASWREIYAANRATIGPNPNLIQVGQRLTIPGG</sequence>
<feature type="chain" id="PRO_5038586083" evidence="4">
    <location>
        <begin position="19"/>
        <end position="435"/>
    </location>
</feature>
<evidence type="ECO:0000256" key="4">
    <source>
        <dbReference type="SAM" id="SignalP"/>
    </source>
</evidence>
<feature type="signal peptide" evidence="4">
    <location>
        <begin position="1"/>
        <end position="18"/>
    </location>
</feature>
<dbReference type="HOGENOM" id="CLU_629573_0_0_11"/>
<dbReference type="Gene3D" id="3.10.350.10">
    <property type="entry name" value="LysM domain"/>
    <property type="match status" value="3"/>
</dbReference>
<dbReference type="InterPro" id="IPR018392">
    <property type="entry name" value="LysM"/>
</dbReference>